<keyword evidence="6 13" id="KW-0812">Transmembrane</keyword>
<evidence type="ECO:0000256" key="4">
    <source>
        <dbReference type="ARBA" id="ARBA00022475"/>
    </source>
</evidence>
<comment type="catalytic activity">
    <reaction evidence="1">
        <text>ATP + protein L-histidine = ADP + protein N-phospho-L-histidine.</text>
        <dbReference type="EC" id="2.7.13.3"/>
    </reaction>
</comment>
<evidence type="ECO:0000313" key="15">
    <source>
        <dbReference type="EMBL" id="WNQ10121.1"/>
    </source>
</evidence>
<dbReference type="InterPro" id="IPR004358">
    <property type="entry name" value="Sig_transdc_His_kin-like_C"/>
</dbReference>
<dbReference type="GO" id="GO:0016036">
    <property type="term" value="P:cellular response to phosphate starvation"/>
    <property type="evidence" value="ECO:0007669"/>
    <property type="project" value="TreeGrafter"/>
</dbReference>
<keyword evidence="16" id="KW-1185">Reference proteome</keyword>
<evidence type="ECO:0000256" key="7">
    <source>
        <dbReference type="ARBA" id="ARBA00022741"/>
    </source>
</evidence>
<accession>A0AA96RE46</accession>
<dbReference type="PANTHER" id="PTHR45453:SF2">
    <property type="entry name" value="HISTIDINE KINASE"/>
    <property type="match status" value="1"/>
</dbReference>
<dbReference type="PROSITE" id="PS50109">
    <property type="entry name" value="HIS_KIN"/>
    <property type="match status" value="1"/>
</dbReference>
<dbReference type="EMBL" id="CP130318">
    <property type="protein sequence ID" value="WNQ10121.1"/>
    <property type="molecule type" value="Genomic_DNA"/>
</dbReference>
<dbReference type="InterPro" id="IPR005467">
    <property type="entry name" value="His_kinase_dom"/>
</dbReference>
<dbReference type="RefSeq" id="WP_315603895.1">
    <property type="nucleotide sequence ID" value="NZ_CP130318.1"/>
</dbReference>
<dbReference type="Proteomes" id="UP001305702">
    <property type="component" value="Chromosome"/>
</dbReference>
<evidence type="ECO:0000256" key="9">
    <source>
        <dbReference type="ARBA" id="ARBA00022840"/>
    </source>
</evidence>
<dbReference type="PRINTS" id="PR00344">
    <property type="entry name" value="BCTRLSENSOR"/>
</dbReference>
<dbReference type="GO" id="GO:0005886">
    <property type="term" value="C:plasma membrane"/>
    <property type="evidence" value="ECO:0007669"/>
    <property type="project" value="UniProtKB-SubCell"/>
</dbReference>
<dbReference type="Pfam" id="PF02518">
    <property type="entry name" value="HATPase_c"/>
    <property type="match status" value="1"/>
</dbReference>
<keyword evidence="4" id="KW-1003">Cell membrane</keyword>
<evidence type="ECO:0000256" key="11">
    <source>
        <dbReference type="ARBA" id="ARBA00023012"/>
    </source>
</evidence>
<dbReference type="InterPro" id="IPR050351">
    <property type="entry name" value="BphY/WalK/GraS-like"/>
</dbReference>
<evidence type="ECO:0000259" key="14">
    <source>
        <dbReference type="PROSITE" id="PS50109"/>
    </source>
</evidence>
<dbReference type="PANTHER" id="PTHR45453">
    <property type="entry name" value="PHOSPHATE REGULON SENSOR PROTEIN PHOR"/>
    <property type="match status" value="1"/>
</dbReference>
<evidence type="ECO:0000256" key="2">
    <source>
        <dbReference type="ARBA" id="ARBA00004651"/>
    </source>
</evidence>
<evidence type="ECO:0000256" key="6">
    <source>
        <dbReference type="ARBA" id="ARBA00022692"/>
    </source>
</evidence>
<dbReference type="SUPFAM" id="SSF55874">
    <property type="entry name" value="ATPase domain of HSP90 chaperone/DNA topoisomerase II/histidine kinase"/>
    <property type="match status" value="1"/>
</dbReference>
<evidence type="ECO:0000313" key="16">
    <source>
        <dbReference type="Proteomes" id="UP001305702"/>
    </source>
</evidence>
<organism evidence="15 16">
    <name type="scientific">Paenibacillus aurantius</name>
    <dbReference type="NCBI Taxonomy" id="2918900"/>
    <lineage>
        <taxon>Bacteria</taxon>
        <taxon>Bacillati</taxon>
        <taxon>Bacillota</taxon>
        <taxon>Bacilli</taxon>
        <taxon>Bacillales</taxon>
        <taxon>Paenibacillaceae</taxon>
        <taxon>Paenibacillus</taxon>
    </lineage>
</organism>
<keyword evidence="5 15" id="KW-0808">Transferase</keyword>
<keyword evidence="12 13" id="KW-0472">Membrane</keyword>
<comment type="subcellular location">
    <subcellularLocation>
        <location evidence="2">Cell membrane</location>
        <topology evidence="2">Multi-pass membrane protein</topology>
    </subcellularLocation>
</comment>
<dbReference type="InterPro" id="IPR036890">
    <property type="entry name" value="HATPase_C_sf"/>
</dbReference>
<reference evidence="15 16" key="1">
    <citation type="submission" date="2022-02" db="EMBL/GenBank/DDBJ databases">
        <title>Paenibacillus sp. MBLB1776 Whole Genome Shotgun Sequencing.</title>
        <authorList>
            <person name="Hwang C.Y."/>
            <person name="Cho E.-S."/>
            <person name="Seo M.-J."/>
        </authorList>
    </citation>
    <scope>NUCLEOTIDE SEQUENCE [LARGE SCALE GENOMIC DNA]</scope>
    <source>
        <strain evidence="15 16">MBLB1776</strain>
    </source>
</reference>
<keyword evidence="8 15" id="KW-0418">Kinase</keyword>
<proteinExistence type="predicted"/>
<evidence type="ECO:0000256" key="13">
    <source>
        <dbReference type="SAM" id="Phobius"/>
    </source>
</evidence>
<dbReference type="KEGG" id="paun:MJA45_21210"/>
<dbReference type="GO" id="GO:0005524">
    <property type="term" value="F:ATP binding"/>
    <property type="evidence" value="ECO:0007669"/>
    <property type="project" value="UniProtKB-KW"/>
</dbReference>
<dbReference type="Gene3D" id="3.30.565.10">
    <property type="entry name" value="Histidine kinase-like ATPase, C-terminal domain"/>
    <property type="match status" value="1"/>
</dbReference>
<dbReference type="SMART" id="SM00387">
    <property type="entry name" value="HATPase_c"/>
    <property type="match status" value="1"/>
</dbReference>
<evidence type="ECO:0000256" key="12">
    <source>
        <dbReference type="ARBA" id="ARBA00023136"/>
    </source>
</evidence>
<dbReference type="GO" id="GO:0004721">
    <property type="term" value="F:phosphoprotein phosphatase activity"/>
    <property type="evidence" value="ECO:0007669"/>
    <property type="project" value="TreeGrafter"/>
</dbReference>
<gene>
    <name evidence="15" type="ORF">MJA45_21210</name>
</gene>
<evidence type="ECO:0000256" key="8">
    <source>
        <dbReference type="ARBA" id="ARBA00022777"/>
    </source>
</evidence>
<keyword evidence="7" id="KW-0547">Nucleotide-binding</keyword>
<evidence type="ECO:0000256" key="5">
    <source>
        <dbReference type="ARBA" id="ARBA00022679"/>
    </source>
</evidence>
<keyword evidence="11" id="KW-0902">Two-component regulatory system</keyword>
<feature type="domain" description="Histidine kinase" evidence="14">
    <location>
        <begin position="121"/>
        <end position="326"/>
    </location>
</feature>
<protein>
    <recommendedName>
        <fullName evidence="3">histidine kinase</fullName>
        <ecNumber evidence="3">2.7.13.3</ecNumber>
    </recommendedName>
</protein>
<evidence type="ECO:0000256" key="10">
    <source>
        <dbReference type="ARBA" id="ARBA00022989"/>
    </source>
</evidence>
<dbReference type="AlphaFoldDB" id="A0AA96RE46"/>
<evidence type="ECO:0000256" key="3">
    <source>
        <dbReference type="ARBA" id="ARBA00012438"/>
    </source>
</evidence>
<feature type="transmembrane region" description="Helical" evidence="13">
    <location>
        <begin position="12"/>
        <end position="29"/>
    </location>
</feature>
<dbReference type="GO" id="GO:0000155">
    <property type="term" value="F:phosphorelay sensor kinase activity"/>
    <property type="evidence" value="ECO:0007669"/>
    <property type="project" value="TreeGrafter"/>
</dbReference>
<feature type="transmembrane region" description="Helical" evidence="13">
    <location>
        <begin position="35"/>
        <end position="55"/>
    </location>
</feature>
<name>A0AA96RE46_9BACL</name>
<keyword evidence="10 13" id="KW-1133">Transmembrane helix</keyword>
<keyword evidence="9" id="KW-0067">ATP-binding</keyword>
<dbReference type="InterPro" id="IPR003594">
    <property type="entry name" value="HATPase_dom"/>
</dbReference>
<sequence>MIKRFVRERLSWIALVLSVQLLFLFLAYLDPAVSLASAGYFVFLSLLFFAGFLLLRYPKETRFYRSLADRENNWDTATIAKPSSPFEELAAGTITDQADRLRQLASRHLTAVEREKDELLSWIHEVKTPLTAMHLMIGRMESGPLKSQLTYEWLRIHLLLDQQLHQKRITFIENDLYIEKVDLETILHHEIRTLQAWCMAKGIGFDLRLEVTEVWSDAKWLSFILRQLLTNAVKYSEASDIVIRSCWRDEHPVIQITDHGRGIDPRDLTRIFDKGFTSTSRHDGTAATGMGLYLSRQAAEPLGITLQAASRRGEGSTFTLLFARRNAYSEITGM</sequence>
<dbReference type="EC" id="2.7.13.3" evidence="3"/>
<evidence type="ECO:0000256" key="1">
    <source>
        <dbReference type="ARBA" id="ARBA00000085"/>
    </source>
</evidence>